<evidence type="ECO:0000256" key="9">
    <source>
        <dbReference type="ARBA" id="ARBA00044878"/>
    </source>
</evidence>
<comment type="catalytic activity">
    <reaction evidence="8">
        <text>L-lysyl-L-alanine(out) = L-lysyl-L-alanine(in)</text>
        <dbReference type="Rhea" id="RHEA:79399"/>
        <dbReference type="ChEBI" id="CHEBI:229954"/>
    </reaction>
</comment>
<feature type="transmembrane region" description="Helical" evidence="25">
    <location>
        <begin position="136"/>
        <end position="154"/>
    </location>
</feature>
<sequence length="458" mass="50945">MLKDLDYNKSSCSVPNYGSFTHSQPSSSTKQVTFSGWLLFLICSFSVGSHFGKHSLSGLITPILSSLGISTQQYGWMYSVQDFPGIFLPLLSGYLSLFLEPAIGVFLFATLVFIGQTLCVTGIVSKSFILILTGKALFGVGDGVLTVMQSIIIAKHFKSTFWDEEQRVPIGLGTAYGTMIAISRITTLSSVSVPPFIAQRESWGGYSVALWLSVCISGFSVLCSFVYMMMERRHHFISHSESIIACSFRKTAFSQAVVYIILIWMFVSSCLFGFLHFSSDIFVSEFDVSIRVAALLNAIITLCACIFSPLLGQLQDRLERPQLLLFFSCLLLWLAMTLLWWLLYSQVFQGLPIFWVLLFPCLCLSIAFAVGPVLLLSCLVSFTKSQDRGWVLGVYKAMENVGLLFTQPWLGYVRDRNGSYVSSLFIFVGYSSMSVVLSCQLLNTSQGFEQTCCIEDIH</sequence>
<dbReference type="Proteomes" id="UP001061958">
    <property type="component" value="Unassembled WGS sequence"/>
</dbReference>
<dbReference type="EMBL" id="BQMJ01000018">
    <property type="protein sequence ID" value="GJQ10769.1"/>
    <property type="molecule type" value="Genomic_DNA"/>
</dbReference>
<dbReference type="OrthoDB" id="424834at2759"/>
<evidence type="ECO:0000256" key="19">
    <source>
        <dbReference type="ARBA" id="ARBA00044919"/>
    </source>
</evidence>
<comment type="catalytic activity">
    <reaction evidence="15">
        <text>L-arginyl-L-alpha-amino acid(out) = L-arginyl-L-alpha-amino acid(in)</text>
        <dbReference type="Rhea" id="RHEA:79371"/>
        <dbReference type="ChEBI" id="CHEBI:84315"/>
    </reaction>
</comment>
<comment type="catalytic activity">
    <reaction evidence="12">
        <text>L-lysyl-L-alpha-amino acid(out) = L-lysyl-L-alpha-amino acid(in)</text>
        <dbReference type="Rhea" id="RHEA:79387"/>
        <dbReference type="ChEBI" id="CHEBI:229965"/>
    </reaction>
</comment>
<feature type="transmembrane region" description="Helical" evidence="25">
    <location>
        <begin position="256"/>
        <end position="277"/>
    </location>
</feature>
<evidence type="ECO:0000256" key="18">
    <source>
        <dbReference type="ARBA" id="ARBA00044912"/>
    </source>
</evidence>
<organism evidence="26 27">
    <name type="scientific">Galdieria partita</name>
    <dbReference type="NCBI Taxonomy" id="83374"/>
    <lineage>
        <taxon>Eukaryota</taxon>
        <taxon>Rhodophyta</taxon>
        <taxon>Bangiophyceae</taxon>
        <taxon>Galdieriales</taxon>
        <taxon>Galdieriaceae</taxon>
        <taxon>Galdieria</taxon>
    </lineage>
</organism>
<comment type="catalytic activity">
    <reaction evidence="13">
        <text>L-alpha-aminoacyl-L-lysine(out) = L-alpha-aminoacyl-L-lysine(in)</text>
        <dbReference type="Rhea" id="RHEA:79383"/>
        <dbReference type="ChEBI" id="CHEBI:229966"/>
    </reaction>
</comment>
<dbReference type="GO" id="GO:0022857">
    <property type="term" value="F:transmembrane transporter activity"/>
    <property type="evidence" value="ECO:0007669"/>
    <property type="project" value="InterPro"/>
</dbReference>
<comment type="catalytic activity">
    <reaction evidence="17">
        <text>L-arginyl-glycine(out) = L-arginyl-glycine(in)</text>
        <dbReference type="Rhea" id="RHEA:79391"/>
        <dbReference type="ChEBI" id="CHEBI:229955"/>
    </reaction>
</comment>
<keyword evidence="4 25" id="KW-0812">Transmembrane</keyword>
<dbReference type="PANTHER" id="PTHR23512:SF3">
    <property type="entry name" value="MAJOR FACILITATOR SUPERFAMILY DOMAIN-CONTAINING PROTEIN 1"/>
    <property type="match status" value="1"/>
</dbReference>
<accession>A0A9C7PUM7</accession>
<name>A0A9C7PUM7_9RHOD</name>
<evidence type="ECO:0000256" key="10">
    <source>
        <dbReference type="ARBA" id="ARBA00044881"/>
    </source>
</evidence>
<dbReference type="Pfam" id="PF07690">
    <property type="entry name" value="MFS_1"/>
    <property type="match status" value="1"/>
</dbReference>
<dbReference type="SUPFAM" id="SSF103473">
    <property type="entry name" value="MFS general substrate transporter"/>
    <property type="match status" value="1"/>
</dbReference>
<evidence type="ECO:0000256" key="12">
    <source>
        <dbReference type="ARBA" id="ARBA00044891"/>
    </source>
</evidence>
<keyword evidence="6 25" id="KW-0472">Membrane</keyword>
<comment type="catalytic activity">
    <reaction evidence="20">
        <text>L-lysyl-glycine(out) = L-lysyl-glycine(in)</text>
        <dbReference type="Rhea" id="RHEA:79407"/>
        <dbReference type="ChEBI" id="CHEBI:191202"/>
    </reaction>
</comment>
<dbReference type="PANTHER" id="PTHR23512">
    <property type="entry name" value="MAJOR FACILITATOR SUPERFAMILY DOMAIN-CONTAINING PROTEIN 1"/>
    <property type="match status" value="1"/>
</dbReference>
<comment type="subcellular location">
    <subcellularLocation>
        <location evidence="1">Lysosome membrane</location>
        <topology evidence="1">Multi-pass membrane protein</topology>
    </subcellularLocation>
</comment>
<comment type="caution">
    <text evidence="26">The sequence shown here is derived from an EMBL/GenBank/DDBJ whole genome shotgun (WGS) entry which is preliminary data.</text>
</comment>
<evidence type="ECO:0000313" key="27">
    <source>
        <dbReference type="Proteomes" id="UP001061958"/>
    </source>
</evidence>
<evidence type="ECO:0000256" key="21">
    <source>
        <dbReference type="ARBA" id="ARBA00044985"/>
    </source>
</evidence>
<evidence type="ECO:0000256" key="25">
    <source>
        <dbReference type="SAM" id="Phobius"/>
    </source>
</evidence>
<comment type="catalytic activity">
    <reaction evidence="14">
        <text>L-aspartyl-L-lysine(out) = L-aspartyl-L-lysine(in)</text>
        <dbReference type="Rhea" id="RHEA:79411"/>
        <dbReference type="ChEBI" id="CHEBI:229953"/>
    </reaction>
</comment>
<evidence type="ECO:0000313" key="26">
    <source>
        <dbReference type="EMBL" id="GJQ10769.1"/>
    </source>
</evidence>
<comment type="similarity">
    <text evidence="2">Belongs to the major facilitator superfamily.</text>
</comment>
<comment type="catalytic activity">
    <reaction evidence="18">
        <text>L-histidyl-L-alpha-amino acid(out) = L-histidyl-L-alpha-amino acid(in)</text>
        <dbReference type="Rhea" id="RHEA:79379"/>
        <dbReference type="ChEBI" id="CHEBI:229964"/>
    </reaction>
</comment>
<keyword evidence="3" id="KW-0813">Transport</keyword>
<comment type="subunit">
    <text evidence="24">Homodimer. Interacts with lysosomal protein GLMP (via lumenal domain); the interaction starts while both proteins are still in the endoplasmic reticulum and is required for stabilization of MFSD1 in lysosomes but has no direct effect on its targeting to lysosomes or transporter activity.</text>
</comment>
<evidence type="ECO:0000256" key="16">
    <source>
        <dbReference type="ARBA" id="ARBA00044900"/>
    </source>
</evidence>
<evidence type="ECO:0000256" key="8">
    <source>
        <dbReference type="ARBA" id="ARBA00044876"/>
    </source>
</evidence>
<feature type="transmembrane region" description="Helical" evidence="25">
    <location>
        <begin position="208"/>
        <end position="230"/>
    </location>
</feature>
<reference evidence="26" key="1">
    <citation type="journal article" date="2022" name="Proc. Natl. Acad. Sci. U.S.A.">
        <title>Life cycle and functional genomics of the unicellular red alga Galdieria for elucidating algal and plant evolution and industrial use.</title>
        <authorList>
            <person name="Hirooka S."/>
            <person name="Itabashi T."/>
            <person name="Ichinose T.M."/>
            <person name="Onuma R."/>
            <person name="Fujiwara T."/>
            <person name="Yamashita S."/>
            <person name="Jong L.W."/>
            <person name="Tomita R."/>
            <person name="Iwane A.H."/>
            <person name="Miyagishima S.Y."/>
        </authorList>
    </citation>
    <scope>NUCLEOTIDE SEQUENCE</scope>
    <source>
        <strain evidence="26">NBRC 102759</strain>
    </source>
</reference>
<evidence type="ECO:0000256" key="24">
    <source>
        <dbReference type="ARBA" id="ARBA00046376"/>
    </source>
</evidence>
<evidence type="ECO:0000256" key="20">
    <source>
        <dbReference type="ARBA" id="ARBA00044924"/>
    </source>
</evidence>
<comment type="catalytic activity">
    <reaction evidence="16">
        <text>L-lysyl-L-lysine(out) = L-lysyl-L-lysine(in)</text>
        <dbReference type="Rhea" id="RHEA:79403"/>
        <dbReference type="ChEBI" id="CHEBI:229956"/>
    </reaction>
</comment>
<feature type="transmembrane region" description="Helical" evidence="25">
    <location>
        <begin position="424"/>
        <end position="443"/>
    </location>
</feature>
<keyword evidence="5 25" id="KW-1133">Transmembrane helix</keyword>
<evidence type="ECO:0000256" key="17">
    <source>
        <dbReference type="ARBA" id="ARBA00044903"/>
    </source>
</evidence>
<comment type="catalytic activity">
    <reaction evidence="10">
        <text>L-alpha-aminoacyl-L-arginine(out) = L-alpha-aminoacyl-L-arginine(in)</text>
        <dbReference type="Rhea" id="RHEA:79367"/>
        <dbReference type="ChEBI" id="CHEBI:229968"/>
    </reaction>
</comment>
<evidence type="ECO:0000256" key="23">
    <source>
        <dbReference type="ARBA" id="ARBA00045709"/>
    </source>
</evidence>
<feature type="transmembrane region" description="Helical" evidence="25">
    <location>
        <begin position="323"/>
        <end position="343"/>
    </location>
</feature>
<dbReference type="Gene3D" id="1.20.1250.20">
    <property type="entry name" value="MFS general substrate transporter like domains"/>
    <property type="match status" value="2"/>
</dbReference>
<feature type="transmembrane region" description="Helical" evidence="25">
    <location>
        <begin position="34"/>
        <end position="52"/>
    </location>
</feature>
<comment type="catalytic activity">
    <reaction evidence="19">
        <text>L-alanyl-L-lysine(out) = L-alanyl-L-lysine(in)</text>
        <dbReference type="Rhea" id="RHEA:79415"/>
        <dbReference type="ChEBI" id="CHEBI:192470"/>
    </reaction>
</comment>
<evidence type="ECO:0000256" key="11">
    <source>
        <dbReference type="ARBA" id="ARBA00044884"/>
    </source>
</evidence>
<gene>
    <name evidence="26" type="ORF">GpartN1_g2560.t1</name>
</gene>
<feature type="transmembrane region" description="Helical" evidence="25">
    <location>
        <begin position="98"/>
        <end position="124"/>
    </location>
</feature>
<evidence type="ECO:0000256" key="22">
    <source>
        <dbReference type="ARBA" id="ARBA00045018"/>
    </source>
</evidence>
<keyword evidence="7" id="KW-0458">Lysosome</keyword>
<feature type="transmembrane region" description="Helical" evidence="25">
    <location>
        <begin position="355"/>
        <end position="382"/>
    </location>
</feature>
<evidence type="ECO:0000256" key="1">
    <source>
        <dbReference type="ARBA" id="ARBA00004155"/>
    </source>
</evidence>
<dbReference type="GO" id="GO:0005765">
    <property type="term" value="C:lysosomal membrane"/>
    <property type="evidence" value="ECO:0007669"/>
    <property type="project" value="UniProtKB-SubCell"/>
</dbReference>
<evidence type="ECO:0000256" key="3">
    <source>
        <dbReference type="ARBA" id="ARBA00022448"/>
    </source>
</evidence>
<evidence type="ECO:0000256" key="7">
    <source>
        <dbReference type="ARBA" id="ARBA00023228"/>
    </source>
</evidence>
<proteinExistence type="inferred from homology"/>
<evidence type="ECO:0000256" key="6">
    <source>
        <dbReference type="ARBA" id="ARBA00023136"/>
    </source>
</evidence>
<evidence type="ECO:0000256" key="2">
    <source>
        <dbReference type="ARBA" id="ARBA00008335"/>
    </source>
</evidence>
<evidence type="ECO:0000256" key="14">
    <source>
        <dbReference type="ARBA" id="ARBA00044898"/>
    </source>
</evidence>
<dbReference type="AlphaFoldDB" id="A0A9C7PUM7"/>
<protein>
    <recommendedName>
        <fullName evidence="21">Lysosomal dipeptide transporter MFSD1</fullName>
    </recommendedName>
    <alternativeName>
        <fullName evidence="22">Major facilitator superfamily domain-containing protein 1</fullName>
    </alternativeName>
</protein>
<dbReference type="InterPro" id="IPR052187">
    <property type="entry name" value="MFSD1"/>
</dbReference>
<evidence type="ECO:0000256" key="13">
    <source>
        <dbReference type="ARBA" id="ARBA00044893"/>
    </source>
</evidence>
<dbReference type="InterPro" id="IPR036259">
    <property type="entry name" value="MFS_trans_sf"/>
</dbReference>
<comment type="catalytic activity">
    <reaction evidence="9">
        <text>L-histidyl-glycine(out) = L-histidyl-glycine(in)</text>
        <dbReference type="Rhea" id="RHEA:79395"/>
        <dbReference type="ChEBI" id="CHEBI:229957"/>
    </reaction>
</comment>
<evidence type="ECO:0000256" key="15">
    <source>
        <dbReference type="ARBA" id="ARBA00044899"/>
    </source>
</evidence>
<comment type="catalytic activity">
    <reaction evidence="11">
        <text>L-alpha-aminoacyl-L-histidine(out) = L-alpha-aminoacyl-L-histidine(in)</text>
        <dbReference type="Rhea" id="RHEA:79375"/>
        <dbReference type="ChEBI" id="CHEBI:229967"/>
    </reaction>
</comment>
<evidence type="ECO:0000256" key="4">
    <source>
        <dbReference type="ARBA" id="ARBA00022692"/>
    </source>
</evidence>
<feature type="transmembrane region" description="Helical" evidence="25">
    <location>
        <begin position="289"/>
        <end position="311"/>
    </location>
</feature>
<comment type="function">
    <text evidence="23">Lysosomal dipeptide uniporter that selectively exports lysine, arginine or histidine-containing dipeptides with a net positive charge from the lysosome lumen into the cytosol. Could play a role in a specific type of protein O-glycosylation indirectly regulating macrophages migration and tissue invasion. Also essential for liver homeostasis.</text>
</comment>
<reference evidence="26" key="2">
    <citation type="submission" date="2022-01" db="EMBL/GenBank/DDBJ databases">
        <authorList>
            <person name="Hirooka S."/>
            <person name="Miyagishima S.Y."/>
        </authorList>
    </citation>
    <scope>NUCLEOTIDE SEQUENCE</scope>
    <source>
        <strain evidence="26">NBRC 102759</strain>
    </source>
</reference>
<evidence type="ECO:0000256" key="5">
    <source>
        <dbReference type="ARBA" id="ARBA00022989"/>
    </source>
</evidence>
<dbReference type="InterPro" id="IPR011701">
    <property type="entry name" value="MFS"/>
</dbReference>
<feature type="transmembrane region" description="Helical" evidence="25">
    <location>
        <begin position="59"/>
        <end position="78"/>
    </location>
</feature>
<keyword evidence="27" id="KW-1185">Reference proteome</keyword>